<evidence type="ECO:0000256" key="3">
    <source>
        <dbReference type="ARBA" id="ARBA00022448"/>
    </source>
</evidence>
<dbReference type="AlphaFoldDB" id="A0A1M6CIU7"/>
<proteinExistence type="inferred from homology"/>
<evidence type="ECO:0000256" key="7">
    <source>
        <dbReference type="ARBA" id="ARBA00022989"/>
    </source>
</evidence>
<evidence type="ECO:0000256" key="10">
    <source>
        <dbReference type="SAM" id="MobiDB-lite"/>
    </source>
</evidence>
<accession>A0A1M6CIU7</accession>
<dbReference type="RefSeq" id="WP_084140511.1">
    <property type="nucleotide sequence ID" value="NZ_FQZA01000002.1"/>
</dbReference>
<dbReference type="Pfam" id="PF25994">
    <property type="entry name" value="HH_AprE"/>
    <property type="match status" value="1"/>
</dbReference>
<dbReference type="NCBIfam" id="TIGR01843">
    <property type="entry name" value="type_I_hlyD"/>
    <property type="match status" value="1"/>
</dbReference>
<comment type="similarity">
    <text evidence="2 9">Belongs to the membrane fusion protein (MFP) (TC 8.A.1) family.</text>
</comment>
<evidence type="ECO:0000256" key="9">
    <source>
        <dbReference type="RuleBase" id="RU365093"/>
    </source>
</evidence>
<dbReference type="Gene3D" id="2.40.50.100">
    <property type="match status" value="1"/>
</dbReference>
<evidence type="ECO:0000256" key="6">
    <source>
        <dbReference type="ARBA" id="ARBA00022692"/>
    </source>
</evidence>
<keyword evidence="3 9" id="KW-0813">Transport</keyword>
<sequence length="460" mass="50988">MKPPAKAPLGKIKPAKQSPDQARKAAITENNRRWTARWPLTLGLLALLVLVGGLGSWAFLTQISGAIIASGQIEVERNRQVVQHPDGGVVTDILVNEGDRVEAGEPLILLDTVLLNTQLATARGQLSELLARQARLEAERDGADEIDFSELIAFAGDTEEARELMQGQSNLFQARNENRTQLVRQLNGRRAQIDRQIDGITAQRDALEVQLGLIQTELEDQQSLLDQGLTQASRVSSLRREEARLQGQVGELEASAGEAAERISEIEVQLLTLDTQRREEAITQLRDLQFREVEFRERANALQEQLSRTAITAPVSGVVYGLTVFAERSVVRPADPILYIVPQDRPLIIAAQVEPIHVDQVDVGQQVSVRLSAFDARTTPELFGTVTQVSADSFTDEGSRLSFYRAEVALNPGELERLPPNRVLIPGMPVETFLQTEDRTPIAYLVKPLTDYFNRAFRES</sequence>
<keyword evidence="7 9" id="KW-1133">Transmembrane helix</keyword>
<dbReference type="PANTHER" id="PTHR30386:SF17">
    <property type="entry name" value="ALKALINE PROTEASE SECRETION PROTEIN APRE"/>
    <property type="match status" value="1"/>
</dbReference>
<evidence type="ECO:0000256" key="8">
    <source>
        <dbReference type="ARBA" id="ARBA00023136"/>
    </source>
</evidence>
<evidence type="ECO:0000313" key="14">
    <source>
        <dbReference type="Proteomes" id="UP000184040"/>
    </source>
</evidence>
<evidence type="ECO:0000256" key="4">
    <source>
        <dbReference type="ARBA" id="ARBA00022475"/>
    </source>
</evidence>
<dbReference type="SUPFAM" id="SSF51230">
    <property type="entry name" value="Single hybrid motif"/>
    <property type="match status" value="1"/>
</dbReference>
<feature type="domain" description="AprE-like long alpha-helical hairpin" evidence="11">
    <location>
        <begin position="117"/>
        <end position="305"/>
    </location>
</feature>
<evidence type="ECO:0000313" key="13">
    <source>
        <dbReference type="EMBL" id="SHI60833.1"/>
    </source>
</evidence>
<dbReference type="PANTHER" id="PTHR30386">
    <property type="entry name" value="MEMBRANE FUSION SUBUNIT OF EMRAB-TOLC MULTIDRUG EFFLUX PUMP"/>
    <property type="match status" value="1"/>
</dbReference>
<name>A0A1M6CIU7_9RHOB</name>
<dbReference type="EMBL" id="FQZA01000002">
    <property type="protein sequence ID" value="SHI60833.1"/>
    <property type="molecule type" value="Genomic_DNA"/>
</dbReference>
<dbReference type="InterPro" id="IPR050739">
    <property type="entry name" value="MFP"/>
</dbReference>
<comment type="subcellular location">
    <subcellularLocation>
        <location evidence="1 9">Cell inner membrane</location>
        <topology evidence="1 9">Single-pass membrane protein</topology>
    </subcellularLocation>
</comment>
<reference evidence="13 14" key="1">
    <citation type="submission" date="2016-11" db="EMBL/GenBank/DDBJ databases">
        <authorList>
            <person name="Jaros S."/>
            <person name="Januszkiewicz K."/>
            <person name="Wedrychowicz H."/>
        </authorList>
    </citation>
    <scope>NUCLEOTIDE SEQUENCE [LARGE SCALE GENOMIC DNA]</scope>
    <source>
        <strain evidence="13 14">DSM 26892</strain>
    </source>
</reference>
<keyword evidence="4 9" id="KW-1003">Cell membrane</keyword>
<evidence type="ECO:0000259" key="11">
    <source>
        <dbReference type="Pfam" id="PF25994"/>
    </source>
</evidence>
<dbReference type="PRINTS" id="PR01490">
    <property type="entry name" value="RTXTOXIND"/>
</dbReference>
<evidence type="ECO:0000259" key="12">
    <source>
        <dbReference type="Pfam" id="PF26002"/>
    </source>
</evidence>
<dbReference type="InterPro" id="IPR010129">
    <property type="entry name" value="T1SS_HlyD"/>
</dbReference>
<organism evidence="13 14">
    <name type="scientific">Palleronia salina</name>
    <dbReference type="NCBI Taxonomy" id="313368"/>
    <lineage>
        <taxon>Bacteria</taxon>
        <taxon>Pseudomonadati</taxon>
        <taxon>Pseudomonadota</taxon>
        <taxon>Alphaproteobacteria</taxon>
        <taxon>Rhodobacterales</taxon>
        <taxon>Roseobacteraceae</taxon>
        <taxon>Palleronia</taxon>
    </lineage>
</organism>
<evidence type="ECO:0000256" key="5">
    <source>
        <dbReference type="ARBA" id="ARBA00022519"/>
    </source>
</evidence>
<dbReference type="STRING" id="313368.SAMN04488012_10258"/>
<evidence type="ECO:0000256" key="2">
    <source>
        <dbReference type="ARBA" id="ARBA00009477"/>
    </source>
</evidence>
<keyword evidence="6 9" id="KW-0812">Transmembrane</keyword>
<evidence type="ECO:0000256" key="1">
    <source>
        <dbReference type="ARBA" id="ARBA00004377"/>
    </source>
</evidence>
<dbReference type="InterPro" id="IPR058781">
    <property type="entry name" value="HH_AprE-like"/>
</dbReference>
<gene>
    <name evidence="13" type="ORF">SAMN04488012_10258</name>
</gene>
<feature type="domain" description="AprE-like beta-barrel" evidence="12">
    <location>
        <begin position="347"/>
        <end position="437"/>
    </location>
</feature>
<keyword evidence="5 9" id="KW-0997">Cell inner membrane</keyword>
<dbReference type="GO" id="GO:0005886">
    <property type="term" value="C:plasma membrane"/>
    <property type="evidence" value="ECO:0007669"/>
    <property type="project" value="UniProtKB-SubCell"/>
</dbReference>
<protein>
    <recommendedName>
        <fullName evidence="9">Membrane fusion protein (MFP) family protein</fullName>
    </recommendedName>
</protein>
<keyword evidence="14" id="KW-1185">Reference proteome</keyword>
<dbReference type="Proteomes" id="UP000184040">
    <property type="component" value="Unassembled WGS sequence"/>
</dbReference>
<keyword evidence="8 9" id="KW-0472">Membrane</keyword>
<dbReference type="Gene3D" id="2.40.30.170">
    <property type="match status" value="1"/>
</dbReference>
<dbReference type="InterPro" id="IPR011053">
    <property type="entry name" value="Single_hybrid_motif"/>
</dbReference>
<feature type="region of interest" description="Disordered" evidence="10">
    <location>
        <begin position="1"/>
        <end position="22"/>
    </location>
</feature>
<dbReference type="GO" id="GO:0015031">
    <property type="term" value="P:protein transport"/>
    <property type="evidence" value="ECO:0007669"/>
    <property type="project" value="InterPro"/>
</dbReference>
<feature type="transmembrane region" description="Helical" evidence="9">
    <location>
        <begin position="40"/>
        <end position="60"/>
    </location>
</feature>
<dbReference type="Pfam" id="PF26002">
    <property type="entry name" value="Beta-barrel_AprE"/>
    <property type="match status" value="1"/>
</dbReference>
<dbReference type="InterPro" id="IPR058982">
    <property type="entry name" value="Beta-barrel_AprE"/>
</dbReference>